<reference evidence="1 2" key="1">
    <citation type="submission" date="2020-03" db="EMBL/GenBank/DDBJ databases">
        <title>Leucobacter sp. nov., isolated from beetles.</title>
        <authorList>
            <person name="Hyun D.-W."/>
            <person name="Bae J.-W."/>
        </authorList>
    </citation>
    <scope>NUCLEOTIDE SEQUENCE [LARGE SCALE GENOMIC DNA]</scope>
    <source>
        <strain evidence="1 2">HDW9B</strain>
    </source>
</reference>
<evidence type="ECO:0000313" key="1">
    <source>
        <dbReference type="EMBL" id="QIM15547.1"/>
    </source>
</evidence>
<accession>A0A6G8FGR8</accession>
<name>A0A6G8FGR8_9MICO</name>
<dbReference type="KEGG" id="lins:G7067_02570"/>
<dbReference type="InterPro" id="IPR021352">
    <property type="entry name" value="DUF2971"/>
</dbReference>
<evidence type="ECO:0000313" key="2">
    <source>
        <dbReference type="Proteomes" id="UP000501387"/>
    </source>
</evidence>
<gene>
    <name evidence="1" type="ORF">G7067_02570</name>
</gene>
<organism evidence="1 2">
    <name type="scientific">Leucobacter insecticola</name>
    <dbReference type="NCBI Taxonomy" id="2714934"/>
    <lineage>
        <taxon>Bacteria</taxon>
        <taxon>Bacillati</taxon>
        <taxon>Actinomycetota</taxon>
        <taxon>Actinomycetes</taxon>
        <taxon>Micrococcales</taxon>
        <taxon>Microbacteriaceae</taxon>
        <taxon>Leucobacter</taxon>
    </lineage>
</organism>
<dbReference type="AlphaFoldDB" id="A0A6G8FGR8"/>
<dbReference type="Pfam" id="PF11185">
    <property type="entry name" value="DUF2971"/>
    <property type="match status" value="1"/>
</dbReference>
<protein>
    <submittedName>
        <fullName evidence="1">DUF2971 domain-containing protein</fullName>
    </submittedName>
</protein>
<dbReference type="EMBL" id="CP049934">
    <property type="protein sequence ID" value="QIM15547.1"/>
    <property type="molecule type" value="Genomic_DNA"/>
</dbReference>
<dbReference type="Proteomes" id="UP000501387">
    <property type="component" value="Chromosome"/>
</dbReference>
<proteinExistence type="predicted"/>
<sequence>MSQRVIESARRNLREKDGAALASILGQPSYGPLSTAVACFCASDDLLGQWRAYSQGKGFAIGFDSKALAKRWITETREGVFAPVRYSLETAMETADRHGKEIADAWKAALPGGIEAVAADSFRGGEILESDVESLARQLCGLDSLIGPLLMSAAFHKDPHFTDEREWRLVTRLASPISKKDDGGGARSRDGGLAIYRAVKFQESPDDGPIRRVRVGPGLPFEEQGRALEWTLSAFGYNGVDVLESAVPLRFV</sequence>
<keyword evidence="2" id="KW-1185">Reference proteome</keyword>